<dbReference type="STRING" id="1777137.AWB76_04908"/>
<reference evidence="5" key="1">
    <citation type="submission" date="2016-01" db="EMBL/GenBank/DDBJ databases">
        <authorList>
            <person name="Peeters Charlotte."/>
        </authorList>
    </citation>
    <scope>NUCLEOTIDE SEQUENCE [LARGE SCALE GENOMIC DNA]</scope>
</reference>
<gene>
    <name evidence="4" type="ORF">AWB76_04908</name>
</gene>
<dbReference type="InterPro" id="IPR052344">
    <property type="entry name" value="Transposase-related"/>
</dbReference>
<dbReference type="InterPro" id="IPR024463">
    <property type="entry name" value="Transposase_TnpC_homeodom"/>
</dbReference>
<accession>A0A158BZL4</accession>
<dbReference type="Pfam" id="PF03050">
    <property type="entry name" value="DDE_Tnp_IS66"/>
    <property type="match status" value="1"/>
</dbReference>
<dbReference type="NCBIfam" id="NF033517">
    <property type="entry name" value="transpos_IS66"/>
    <property type="match status" value="1"/>
</dbReference>
<evidence type="ECO:0000259" key="1">
    <source>
        <dbReference type="Pfam" id="PF03050"/>
    </source>
</evidence>
<proteinExistence type="predicted"/>
<evidence type="ECO:0000313" key="5">
    <source>
        <dbReference type="Proteomes" id="UP000054624"/>
    </source>
</evidence>
<evidence type="ECO:0000259" key="3">
    <source>
        <dbReference type="Pfam" id="PF13817"/>
    </source>
</evidence>
<name>A0A158BZL4_9BURK</name>
<sequence>MLGIMVDMLPAAVTAGDLPLELEALQAFALEQNRLACVLWEQLESLQHQIAQLNRARFGASSERLAGQAELFDAAIDIPVPPEPAKVQVTGHSRKGRPALPKDLPRTRIEYDLSDEQKAAFDALERIGEERSETLHYEPSRLTVIEHIRFKYAAKKDGESTIVTASAQPSPLPKSNASASLLANILVSTYVDHLPLNRQEMRYARRGIHLPRATLCEWKLAAAELLAALLPPLRAHQLQAPRMHVDDTTLPLLEKGRKTTRTARLWGYLGAGQREENGVWVDHPPAVVFQFAESRAGSHPQGYLKTYKGYLQADAYSGHEALYETGDIIAVGCWAHCRRRFFEIAKTQSKPGLAAQALQWIAQLYAIESRINHQTPDRKYAARQAETLPVLAQFRQWLEGNVMGLPTQAPLAKAFGYALRHWQALIRYTESGVLLPDNNALERQIRPIALGRVNWTFAGSPRGARATATMYSLLGTARLNGFEPYAWLKETLEKLPSYPVNRVHELLPLAR</sequence>
<dbReference type="EMBL" id="FCOI02000018">
    <property type="protein sequence ID" value="SAK75441.1"/>
    <property type="molecule type" value="Genomic_DNA"/>
</dbReference>
<evidence type="ECO:0000313" key="4">
    <source>
        <dbReference type="EMBL" id="SAK75441.1"/>
    </source>
</evidence>
<feature type="domain" description="Transposase IS66 C-terminal" evidence="3">
    <location>
        <begin position="472"/>
        <end position="508"/>
    </location>
</feature>
<dbReference type="InterPro" id="IPR004291">
    <property type="entry name" value="Transposase_IS66_central"/>
</dbReference>
<dbReference type="PANTHER" id="PTHR33678:SF1">
    <property type="entry name" value="BLL1576 PROTEIN"/>
    <property type="match status" value="1"/>
</dbReference>
<keyword evidence="5" id="KW-1185">Reference proteome</keyword>
<dbReference type="InterPro" id="IPR039552">
    <property type="entry name" value="IS66_C"/>
</dbReference>
<dbReference type="Pfam" id="PF13007">
    <property type="entry name" value="LZ_Tnp_IS66"/>
    <property type="match status" value="1"/>
</dbReference>
<dbReference type="OrthoDB" id="9794514at2"/>
<dbReference type="RefSeq" id="WP_082864517.1">
    <property type="nucleotide sequence ID" value="NZ_FCOI02000018.1"/>
</dbReference>
<dbReference type="PANTHER" id="PTHR33678">
    <property type="entry name" value="BLL1576 PROTEIN"/>
    <property type="match status" value="1"/>
</dbReference>
<organism evidence="4 5">
    <name type="scientific">Caballeronia temeraria</name>
    <dbReference type="NCBI Taxonomy" id="1777137"/>
    <lineage>
        <taxon>Bacteria</taxon>
        <taxon>Pseudomonadati</taxon>
        <taxon>Pseudomonadota</taxon>
        <taxon>Betaproteobacteria</taxon>
        <taxon>Burkholderiales</taxon>
        <taxon>Burkholderiaceae</taxon>
        <taxon>Caballeronia</taxon>
    </lineage>
</organism>
<dbReference type="Pfam" id="PF13817">
    <property type="entry name" value="DDE_Tnp_IS66_C"/>
    <property type="match status" value="1"/>
</dbReference>
<feature type="domain" description="Transposase IS66 central" evidence="1">
    <location>
        <begin position="174"/>
        <end position="465"/>
    </location>
</feature>
<feature type="domain" description="Transposase TnpC homeodomain" evidence="2">
    <location>
        <begin position="46"/>
        <end position="109"/>
    </location>
</feature>
<dbReference type="AlphaFoldDB" id="A0A158BZL4"/>
<evidence type="ECO:0000259" key="2">
    <source>
        <dbReference type="Pfam" id="PF13007"/>
    </source>
</evidence>
<protein>
    <submittedName>
        <fullName evidence="4">Transposase IS66</fullName>
    </submittedName>
</protein>
<dbReference type="Proteomes" id="UP000054624">
    <property type="component" value="Unassembled WGS sequence"/>
</dbReference>